<evidence type="ECO:0000256" key="1">
    <source>
        <dbReference type="SAM" id="Phobius"/>
    </source>
</evidence>
<sequence length="122" mass="13708">MNSNRLETEEKVLREFLKWSGGPEDDVKAKKKDKIQAYILATLFFVVTATLLYLDPPNLYQVLAGLSLIIGIVFMAMANIIAGSTHNLEYTRPFIDADAIRARIKDIENSQPDQQGPSGWTH</sequence>
<keyword evidence="1" id="KW-1133">Transmembrane helix</keyword>
<feature type="transmembrane region" description="Helical" evidence="1">
    <location>
        <begin position="60"/>
        <end position="82"/>
    </location>
</feature>
<accession>A0A1H2F3V7</accession>
<dbReference type="AlphaFoldDB" id="A0A1H2F3V7"/>
<name>A0A1H2F3V7_9GAMM</name>
<keyword evidence="1" id="KW-0472">Membrane</keyword>
<evidence type="ECO:0000313" key="3">
    <source>
        <dbReference type="Proteomes" id="UP000243924"/>
    </source>
</evidence>
<evidence type="ECO:0000313" key="2">
    <source>
        <dbReference type="EMBL" id="SDU02076.1"/>
    </source>
</evidence>
<organism evidence="2 3">
    <name type="scientific">Halopseudomonas salegens</name>
    <dbReference type="NCBI Taxonomy" id="1434072"/>
    <lineage>
        <taxon>Bacteria</taxon>
        <taxon>Pseudomonadati</taxon>
        <taxon>Pseudomonadota</taxon>
        <taxon>Gammaproteobacteria</taxon>
        <taxon>Pseudomonadales</taxon>
        <taxon>Pseudomonadaceae</taxon>
        <taxon>Halopseudomonas</taxon>
    </lineage>
</organism>
<gene>
    <name evidence="2" type="ORF">SAMN05216210_1268</name>
</gene>
<keyword evidence="1" id="KW-0812">Transmembrane</keyword>
<dbReference type="EMBL" id="LT629787">
    <property type="protein sequence ID" value="SDU02076.1"/>
    <property type="molecule type" value="Genomic_DNA"/>
</dbReference>
<proteinExistence type="predicted"/>
<keyword evidence="3" id="KW-1185">Reference proteome</keyword>
<dbReference type="Proteomes" id="UP000243924">
    <property type="component" value="Chromosome I"/>
</dbReference>
<feature type="transmembrane region" description="Helical" evidence="1">
    <location>
        <begin position="37"/>
        <end position="54"/>
    </location>
</feature>
<protein>
    <submittedName>
        <fullName evidence="2">Uncharacterized protein</fullName>
    </submittedName>
</protein>
<dbReference type="STRING" id="1434072.SAMN05216210_1268"/>
<dbReference type="RefSeq" id="WP_157719096.1">
    <property type="nucleotide sequence ID" value="NZ_LT629787.1"/>
</dbReference>
<reference evidence="3" key="1">
    <citation type="submission" date="2016-10" db="EMBL/GenBank/DDBJ databases">
        <authorList>
            <person name="Varghese N."/>
            <person name="Submissions S."/>
        </authorList>
    </citation>
    <scope>NUCLEOTIDE SEQUENCE [LARGE SCALE GENOMIC DNA]</scope>
    <source>
        <strain evidence="3">CECT 8338</strain>
    </source>
</reference>